<dbReference type="Pfam" id="PF11774">
    <property type="entry name" value="Lsr2"/>
    <property type="match status" value="1"/>
</dbReference>
<feature type="domain" description="Lsr2 DNA-binding" evidence="4">
    <location>
        <begin position="74"/>
        <end position="108"/>
    </location>
</feature>
<accession>A0ABP5J579</accession>
<gene>
    <name evidence="5" type="ORF">GCM10009824_08540</name>
</gene>
<evidence type="ECO:0000256" key="1">
    <source>
        <dbReference type="ARBA" id="ARBA00023125"/>
    </source>
</evidence>
<comment type="caution">
    <text evidence="5">The sequence shown here is derived from an EMBL/GenBank/DDBJ whole genome shotgun (WGS) entry which is preliminary data.</text>
</comment>
<dbReference type="InterPro" id="IPR055370">
    <property type="entry name" value="Lsr2_DNA-bd"/>
</dbReference>
<evidence type="ECO:0000313" key="6">
    <source>
        <dbReference type="Proteomes" id="UP001500166"/>
    </source>
</evidence>
<organism evidence="5 6">
    <name type="scientific">Kocuria atrinae</name>
    <dbReference type="NCBI Taxonomy" id="592377"/>
    <lineage>
        <taxon>Bacteria</taxon>
        <taxon>Bacillati</taxon>
        <taxon>Actinomycetota</taxon>
        <taxon>Actinomycetes</taxon>
        <taxon>Micrococcales</taxon>
        <taxon>Micrococcaceae</taxon>
        <taxon>Kocuria</taxon>
    </lineage>
</organism>
<proteinExistence type="predicted"/>
<keyword evidence="6" id="KW-1185">Reference proteome</keyword>
<evidence type="ECO:0000259" key="4">
    <source>
        <dbReference type="Pfam" id="PF23359"/>
    </source>
</evidence>
<dbReference type="Proteomes" id="UP001500166">
    <property type="component" value="Unassembled WGS sequence"/>
</dbReference>
<feature type="domain" description="Lsr2 dimerization" evidence="3">
    <location>
        <begin position="1"/>
        <end position="57"/>
    </location>
</feature>
<evidence type="ECO:0000259" key="3">
    <source>
        <dbReference type="Pfam" id="PF11774"/>
    </source>
</evidence>
<protein>
    <submittedName>
        <fullName evidence="5">Lsr2 family protein</fullName>
    </submittedName>
</protein>
<sequence length="110" mass="12319">MAQTVKIILEDDIDGGSADETIRFGLDGGQYEIDLNSANATKLREALRPYVSKARRASAKTNRGATTRPNRSGNPETPKIRAWAKEQGFQVSDRGRIHQDIQDKYYDAHK</sequence>
<name>A0ABP5J579_9MICC</name>
<dbReference type="InterPro" id="IPR036625">
    <property type="entry name" value="E3-bd_dom_sf"/>
</dbReference>
<dbReference type="InterPro" id="IPR024412">
    <property type="entry name" value="Lsr2_dim_dom"/>
</dbReference>
<evidence type="ECO:0000313" key="5">
    <source>
        <dbReference type="EMBL" id="GAA2112438.1"/>
    </source>
</evidence>
<dbReference type="Gene3D" id="3.30.60.230">
    <property type="entry name" value="Lsr2, dimerization domain"/>
    <property type="match status" value="1"/>
</dbReference>
<keyword evidence="1" id="KW-0238">DNA-binding</keyword>
<feature type="region of interest" description="Disordered" evidence="2">
    <location>
        <begin position="51"/>
        <end position="110"/>
    </location>
</feature>
<dbReference type="RefSeq" id="WP_344223777.1">
    <property type="nucleotide sequence ID" value="NZ_BAAAQA010000006.1"/>
</dbReference>
<feature type="compositionally biased region" description="Polar residues" evidence="2">
    <location>
        <begin position="59"/>
        <end position="75"/>
    </location>
</feature>
<dbReference type="InterPro" id="IPR042261">
    <property type="entry name" value="Lsr2-like_dimerization"/>
</dbReference>
<reference evidence="6" key="1">
    <citation type="journal article" date="2019" name="Int. J. Syst. Evol. Microbiol.">
        <title>The Global Catalogue of Microorganisms (GCM) 10K type strain sequencing project: providing services to taxonomists for standard genome sequencing and annotation.</title>
        <authorList>
            <consortium name="The Broad Institute Genomics Platform"/>
            <consortium name="The Broad Institute Genome Sequencing Center for Infectious Disease"/>
            <person name="Wu L."/>
            <person name="Ma J."/>
        </authorList>
    </citation>
    <scope>NUCLEOTIDE SEQUENCE [LARGE SCALE GENOMIC DNA]</scope>
    <source>
        <strain evidence="6">JCM 15914</strain>
    </source>
</reference>
<dbReference type="Gene3D" id="4.10.320.10">
    <property type="entry name" value="E3-binding domain"/>
    <property type="match status" value="1"/>
</dbReference>
<dbReference type="EMBL" id="BAAAQA010000006">
    <property type="protein sequence ID" value="GAA2112438.1"/>
    <property type="molecule type" value="Genomic_DNA"/>
</dbReference>
<feature type="compositionally biased region" description="Basic and acidic residues" evidence="2">
    <location>
        <begin position="93"/>
        <end position="110"/>
    </location>
</feature>
<evidence type="ECO:0000256" key="2">
    <source>
        <dbReference type="SAM" id="MobiDB-lite"/>
    </source>
</evidence>
<dbReference type="Pfam" id="PF23359">
    <property type="entry name" value="Lsr2_DNA-bd"/>
    <property type="match status" value="1"/>
</dbReference>